<keyword evidence="1" id="KW-1185">Reference proteome</keyword>
<dbReference type="Proteomes" id="UP000887572">
    <property type="component" value="Unplaced"/>
</dbReference>
<dbReference type="WBParaSite" id="Gr19_v10_g9636.t1">
    <property type="protein sequence ID" value="Gr19_v10_g9636.t1"/>
    <property type="gene ID" value="Gr19_v10_g9636"/>
</dbReference>
<evidence type="ECO:0000313" key="1">
    <source>
        <dbReference type="Proteomes" id="UP000887572"/>
    </source>
</evidence>
<sequence length="79" mass="9174">MITAFTKIGAELKIPLQCVRHKRHNAGQRVLMQRVPWPTVPLLSEILPYDDAEGPRKIVLIRVIRQKQKCSVFLWPKIC</sequence>
<reference evidence="2" key="1">
    <citation type="submission" date="2022-11" db="UniProtKB">
        <authorList>
            <consortium name="WormBaseParasite"/>
        </authorList>
    </citation>
    <scope>IDENTIFICATION</scope>
</reference>
<organism evidence="1 2">
    <name type="scientific">Globodera rostochiensis</name>
    <name type="common">Golden nematode worm</name>
    <name type="synonym">Heterodera rostochiensis</name>
    <dbReference type="NCBI Taxonomy" id="31243"/>
    <lineage>
        <taxon>Eukaryota</taxon>
        <taxon>Metazoa</taxon>
        <taxon>Ecdysozoa</taxon>
        <taxon>Nematoda</taxon>
        <taxon>Chromadorea</taxon>
        <taxon>Rhabditida</taxon>
        <taxon>Tylenchina</taxon>
        <taxon>Tylenchomorpha</taxon>
        <taxon>Tylenchoidea</taxon>
        <taxon>Heteroderidae</taxon>
        <taxon>Heteroderinae</taxon>
        <taxon>Globodera</taxon>
    </lineage>
</organism>
<proteinExistence type="predicted"/>
<name>A0A914IF18_GLORO</name>
<protein>
    <submittedName>
        <fullName evidence="2">Uncharacterized protein</fullName>
    </submittedName>
</protein>
<accession>A0A914IF18</accession>
<evidence type="ECO:0000313" key="2">
    <source>
        <dbReference type="WBParaSite" id="Gr19_v10_g9636.t1"/>
    </source>
</evidence>
<dbReference type="AlphaFoldDB" id="A0A914IF18"/>